<dbReference type="PANTHER" id="PTHR46211:SF1">
    <property type="entry name" value="GLYCEROPHOSPHODIESTER PHOSPHODIESTERASE, CYTOPLASMIC"/>
    <property type="match status" value="1"/>
</dbReference>
<dbReference type="SUPFAM" id="SSF51695">
    <property type="entry name" value="PLC-like phosphodiesterases"/>
    <property type="match status" value="1"/>
</dbReference>
<evidence type="ECO:0000313" key="2">
    <source>
        <dbReference type="EMBL" id="MBC5616266.1"/>
    </source>
</evidence>
<proteinExistence type="predicted"/>
<feature type="domain" description="GP-PDE" evidence="1">
    <location>
        <begin position="25"/>
        <end position="253"/>
    </location>
</feature>
<evidence type="ECO:0000259" key="1">
    <source>
        <dbReference type="PROSITE" id="PS51704"/>
    </source>
</evidence>
<dbReference type="Pfam" id="PF03009">
    <property type="entry name" value="GDPD"/>
    <property type="match status" value="1"/>
</dbReference>
<comment type="caution">
    <text evidence="2">The sequence shown here is derived from an EMBL/GenBank/DDBJ whole genome shotgun (WGS) entry which is preliminary data.</text>
</comment>
<sequence>MGIKQILLSVVAMCGIVGAGAKPATEVVAHRGYWKAEGSAQNSVASLKKAIEIGARGSECDVYITTDGVVVVHHDPTIDGKRIDESTYAALKDCKLSNGEAIPTLDELLAIARKQKHTKLIIEIKSHNTQEKEAAAVDAVLKLVKKNKMDKLVEYISFSQNVCERLIALSPKAKVAYLGSDLTPKQLSDKGYTGLDYHIGAMRAHEEWFDEAKQLGLEVNVWTVDDEPNMKWLIGKGVTYITTDEPVMLQKLLAE</sequence>
<dbReference type="RefSeq" id="WP_055202759.1">
    <property type="nucleotide sequence ID" value="NZ_JACOOK010000002.1"/>
</dbReference>
<name>A0ABR7CKT6_9BACT</name>
<reference evidence="2 3" key="1">
    <citation type="submission" date="2020-08" db="EMBL/GenBank/DDBJ databases">
        <title>Genome public.</title>
        <authorList>
            <person name="Liu C."/>
            <person name="Sun Q."/>
        </authorList>
    </citation>
    <scope>NUCLEOTIDE SEQUENCE [LARGE SCALE GENOMIC DNA]</scope>
    <source>
        <strain evidence="2 3">New-7</strain>
    </source>
</reference>
<dbReference type="EMBL" id="JACOOK010000002">
    <property type="protein sequence ID" value="MBC5616266.1"/>
    <property type="molecule type" value="Genomic_DNA"/>
</dbReference>
<dbReference type="InterPro" id="IPR017946">
    <property type="entry name" value="PLC-like_Pdiesterase_TIM-brl"/>
</dbReference>
<dbReference type="PANTHER" id="PTHR46211">
    <property type="entry name" value="GLYCEROPHOSPHORYL DIESTER PHOSPHODIESTERASE"/>
    <property type="match status" value="1"/>
</dbReference>
<evidence type="ECO:0000313" key="3">
    <source>
        <dbReference type="Proteomes" id="UP000636891"/>
    </source>
</evidence>
<dbReference type="Proteomes" id="UP000636891">
    <property type="component" value="Unassembled WGS sequence"/>
</dbReference>
<keyword evidence="3" id="KW-1185">Reference proteome</keyword>
<organism evidence="2 3">
    <name type="scientific">Alistipes hominis</name>
    <dbReference type="NCBI Taxonomy" id="2763015"/>
    <lineage>
        <taxon>Bacteria</taxon>
        <taxon>Pseudomonadati</taxon>
        <taxon>Bacteroidota</taxon>
        <taxon>Bacteroidia</taxon>
        <taxon>Bacteroidales</taxon>
        <taxon>Rikenellaceae</taxon>
        <taxon>Alistipes</taxon>
    </lineage>
</organism>
<dbReference type="PROSITE" id="PS51704">
    <property type="entry name" value="GP_PDE"/>
    <property type="match status" value="1"/>
</dbReference>
<accession>A0ABR7CKT6</accession>
<gene>
    <name evidence="2" type="ORF">H8S08_04430</name>
</gene>
<dbReference type="Gene3D" id="3.20.20.190">
    <property type="entry name" value="Phosphatidylinositol (PI) phosphodiesterase"/>
    <property type="match status" value="1"/>
</dbReference>
<dbReference type="InterPro" id="IPR030395">
    <property type="entry name" value="GP_PDE_dom"/>
</dbReference>
<protein>
    <submittedName>
        <fullName evidence="2">Glycerophosphodiester phosphodiesterase</fullName>
    </submittedName>
</protein>